<dbReference type="Gene3D" id="3.40.50.720">
    <property type="entry name" value="NAD(P)-binding Rossmann-like Domain"/>
    <property type="match status" value="1"/>
</dbReference>
<evidence type="ECO:0000256" key="2">
    <source>
        <dbReference type="ARBA" id="ARBA00004275"/>
    </source>
</evidence>
<dbReference type="InterPro" id="IPR002347">
    <property type="entry name" value="SDR_fam"/>
</dbReference>
<keyword evidence="7" id="KW-0576">Peroxisome</keyword>
<dbReference type="PANTHER" id="PTHR42808">
    <property type="entry name" value="HYDROXYSTEROID DEHYDROGENASE-LIKE PROTEIN 2"/>
    <property type="match status" value="1"/>
</dbReference>
<dbReference type="PANTHER" id="PTHR42808:SF3">
    <property type="entry name" value="HYDROXYSTEROID DEHYDROGENASE-LIKE PROTEIN 2"/>
    <property type="match status" value="1"/>
</dbReference>
<keyword evidence="10" id="KW-1185">Reference proteome</keyword>
<dbReference type="Proteomes" id="UP000046395">
    <property type="component" value="Unassembled WGS sequence"/>
</dbReference>
<comment type="subcellular location">
    <subcellularLocation>
        <location evidence="1">Mitochondrion</location>
    </subcellularLocation>
    <subcellularLocation>
        <location evidence="2">Peroxisome</location>
    </subcellularLocation>
</comment>
<dbReference type="SUPFAM" id="SSF55718">
    <property type="entry name" value="SCP-like"/>
    <property type="match status" value="1"/>
</dbReference>
<dbReference type="GO" id="GO:0016491">
    <property type="term" value="F:oxidoreductase activity"/>
    <property type="evidence" value="ECO:0007669"/>
    <property type="project" value="UniProtKB-KW"/>
</dbReference>
<evidence type="ECO:0000256" key="4">
    <source>
        <dbReference type="ARBA" id="ARBA00022857"/>
    </source>
</evidence>
<accession>A0A5S6Q8T7</accession>
<evidence type="ECO:0000256" key="3">
    <source>
        <dbReference type="ARBA" id="ARBA00006484"/>
    </source>
</evidence>
<evidence type="ECO:0000256" key="8">
    <source>
        <dbReference type="ARBA" id="ARBA00040243"/>
    </source>
</evidence>
<dbReference type="WBParaSite" id="TMUE_1000003726.1">
    <property type="protein sequence ID" value="TMUE_1000003726.1"/>
    <property type="gene ID" value="WBGene00290772"/>
</dbReference>
<keyword evidence="5" id="KW-0560">Oxidoreductase</keyword>
<name>A0A5S6Q8T7_TRIMR</name>
<proteinExistence type="inferred from homology"/>
<dbReference type="InterPro" id="IPR036291">
    <property type="entry name" value="NAD(P)-bd_dom_sf"/>
</dbReference>
<dbReference type="CDD" id="cd09762">
    <property type="entry name" value="HSDL2_SDR_c"/>
    <property type="match status" value="1"/>
</dbReference>
<dbReference type="PRINTS" id="PR00081">
    <property type="entry name" value="GDHRDH"/>
</dbReference>
<dbReference type="GO" id="GO:0005777">
    <property type="term" value="C:peroxisome"/>
    <property type="evidence" value="ECO:0007669"/>
    <property type="project" value="UniProtKB-SubCell"/>
</dbReference>
<dbReference type="STRING" id="70415.A0A5S6Q8T7"/>
<evidence type="ECO:0000313" key="10">
    <source>
        <dbReference type="Proteomes" id="UP000046395"/>
    </source>
</evidence>
<evidence type="ECO:0000313" key="11">
    <source>
        <dbReference type="WBParaSite" id="TMUE_1000003726.1"/>
    </source>
</evidence>
<evidence type="ECO:0000259" key="9">
    <source>
        <dbReference type="Pfam" id="PF02036"/>
    </source>
</evidence>
<dbReference type="Pfam" id="PF02036">
    <property type="entry name" value="SCP2"/>
    <property type="match status" value="1"/>
</dbReference>
<organism evidence="10 11">
    <name type="scientific">Trichuris muris</name>
    <name type="common">Mouse whipworm</name>
    <dbReference type="NCBI Taxonomy" id="70415"/>
    <lineage>
        <taxon>Eukaryota</taxon>
        <taxon>Metazoa</taxon>
        <taxon>Ecdysozoa</taxon>
        <taxon>Nematoda</taxon>
        <taxon>Enoplea</taxon>
        <taxon>Dorylaimia</taxon>
        <taxon>Trichinellida</taxon>
        <taxon>Trichuridae</taxon>
        <taxon>Trichuris</taxon>
    </lineage>
</organism>
<dbReference type="InterPro" id="IPR003033">
    <property type="entry name" value="SCP2_sterol-bd_dom"/>
</dbReference>
<dbReference type="Gene3D" id="3.30.1050.10">
    <property type="entry name" value="SCP2 sterol-binding domain"/>
    <property type="match status" value="1"/>
</dbReference>
<feature type="domain" description="SCP2" evidence="9">
    <location>
        <begin position="314"/>
        <end position="407"/>
    </location>
</feature>
<dbReference type="AlphaFoldDB" id="A0A5S6Q8T7"/>
<evidence type="ECO:0000256" key="1">
    <source>
        <dbReference type="ARBA" id="ARBA00004173"/>
    </source>
</evidence>
<protein>
    <recommendedName>
        <fullName evidence="8">Hydroxysteroid dehydrogenase-like protein 2</fullName>
    </recommendedName>
</protein>
<keyword evidence="6" id="KW-0496">Mitochondrion</keyword>
<reference evidence="11" key="1">
    <citation type="submission" date="2019-12" db="UniProtKB">
        <authorList>
            <consortium name="WormBaseParasite"/>
        </authorList>
    </citation>
    <scope>IDENTIFICATION</scope>
</reference>
<dbReference type="GO" id="GO:0005739">
    <property type="term" value="C:mitochondrion"/>
    <property type="evidence" value="ECO:0007669"/>
    <property type="project" value="UniProtKB-SubCell"/>
</dbReference>
<dbReference type="SUPFAM" id="SSF51735">
    <property type="entry name" value="NAD(P)-binding Rossmann-fold domains"/>
    <property type="match status" value="1"/>
</dbReference>
<evidence type="ECO:0000256" key="6">
    <source>
        <dbReference type="ARBA" id="ARBA00023128"/>
    </source>
</evidence>
<dbReference type="InterPro" id="IPR036527">
    <property type="entry name" value="SCP2_sterol-bd_dom_sf"/>
</dbReference>
<sequence>MANTGMLAGKTLFITGASRGIGKAIALKAARDCANIVVAAKTKEPHPKLEGTVFTAAEEVEKAGGRCLPCIVDIRDEASVENAVHNAVRTFGGIDVLINNASAISLTDTLGTPMKRFDLMHTVNCRGTFLASQKCIPYLKQSKNPHILNISPPLNMKAVWFKNHVAYTMAKYGMSMCVLGMSEELRPFGIGVNALWPKTAIWTAAMEMLGGGRDIASMCRKPAIMADAAYSVVTRDSRNFTGNFYIDEAVLREMGVTDFDSYAVKQGCPLQGDFFLDETESDRSHHFIDDQQSADARNTAEAIGGMFARLRERITPDVVGQTKATFVFNIVDAVPSVWYLDLKTDGACGHGEPPEGKAGVDVHFTMNSGTFVSLFRGQLSATLAFMSGRMEMVGDVAIALRLEKLLKNLNL</sequence>
<comment type="similarity">
    <text evidence="3">Belongs to the short-chain dehydrogenases/reductases (SDR) family.</text>
</comment>
<dbReference type="FunFam" id="3.40.50.720:FF:000301">
    <property type="entry name" value="Hydroxysteroid dehydrogenase like 2"/>
    <property type="match status" value="1"/>
</dbReference>
<keyword evidence="4" id="KW-0521">NADP</keyword>
<dbReference type="Pfam" id="PF00106">
    <property type="entry name" value="adh_short"/>
    <property type="match status" value="1"/>
</dbReference>
<dbReference type="NCBIfam" id="NF006133">
    <property type="entry name" value="PRK08278.1"/>
    <property type="match status" value="1"/>
</dbReference>
<dbReference type="InterPro" id="IPR051935">
    <property type="entry name" value="HSDL2"/>
</dbReference>
<evidence type="ECO:0000256" key="5">
    <source>
        <dbReference type="ARBA" id="ARBA00023002"/>
    </source>
</evidence>
<evidence type="ECO:0000256" key="7">
    <source>
        <dbReference type="ARBA" id="ARBA00023140"/>
    </source>
</evidence>